<keyword evidence="3" id="KW-1185">Reference proteome</keyword>
<feature type="compositionally biased region" description="Basic and acidic residues" evidence="1">
    <location>
        <begin position="17"/>
        <end position="35"/>
    </location>
</feature>
<evidence type="ECO:0000256" key="1">
    <source>
        <dbReference type="SAM" id="MobiDB-lite"/>
    </source>
</evidence>
<feature type="compositionally biased region" description="Basic and acidic residues" evidence="1">
    <location>
        <begin position="346"/>
        <end position="367"/>
    </location>
</feature>
<feature type="region of interest" description="Disordered" evidence="1">
    <location>
        <begin position="1"/>
        <end position="127"/>
    </location>
</feature>
<feature type="region of interest" description="Disordered" evidence="1">
    <location>
        <begin position="140"/>
        <end position="186"/>
    </location>
</feature>
<comment type="caution">
    <text evidence="2">The sequence shown here is derived from an EMBL/GenBank/DDBJ whole genome shotgun (WGS) entry which is preliminary data.</text>
</comment>
<dbReference type="VEuPathDB" id="ToxoDB:CSUI_007918"/>
<feature type="compositionally biased region" description="Acidic residues" evidence="1">
    <location>
        <begin position="393"/>
        <end position="409"/>
    </location>
</feature>
<feature type="compositionally biased region" description="Polar residues" evidence="1">
    <location>
        <begin position="303"/>
        <end position="314"/>
    </location>
</feature>
<evidence type="ECO:0000313" key="2">
    <source>
        <dbReference type="EMBL" id="PHJ18255.1"/>
    </source>
</evidence>
<feature type="compositionally biased region" description="Low complexity" evidence="1">
    <location>
        <begin position="140"/>
        <end position="180"/>
    </location>
</feature>
<organism evidence="2 3">
    <name type="scientific">Cystoisospora suis</name>
    <dbReference type="NCBI Taxonomy" id="483139"/>
    <lineage>
        <taxon>Eukaryota</taxon>
        <taxon>Sar</taxon>
        <taxon>Alveolata</taxon>
        <taxon>Apicomplexa</taxon>
        <taxon>Conoidasida</taxon>
        <taxon>Coccidia</taxon>
        <taxon>Eucoccidiorida</taxon>
        <taxon>Eimeriorina</taxon>
        <taxon>Sarcocystidae</taxon>
        <taxon>Cystoisospora</taxon>
    </lineage>
</organism>
<reference evidence="2 3" key="1">
    <citation type="journal article" date="2017" name="Int. J. Parasitol.">
        <title>The genome of the protozoan parasite Cystoisospora suis and a reverse vaccinology approach to identify vaccine candidates.</title>
        <authorList>
            <person name="Palmieri N."/>
            <person name="Shrestha A."/>
            <person name="Ruttkowski B."/>
            <person name="Beck T."/>
            <person name="Vogl C."/>
            <person name="Tomley F."/>
            <person name="Blake D.P."/>
            <person name="Joachim A."/>
        </authorList>
    </citation>
    <scope>NUCLEOTIDE SEQUENCE [LARGE SCALE GENOMIC DNA]</scope>
    <source>
        <strain evidence="2 3">Wien I</strain>
    </source>
</reference>
<accession>A0A2C6KP14</accession>
<dbReference type="Proteomes" id="UP000221165">
    <property type="component" value="Unassembled WGS sequence"/>
</dbReference>
<dbReference type="AlphaFoldDB" id="A0A2C6KP14"/>
<name>A0A2C6KP14_9APIC</name>
<proteinExistence type="predicted"/>
<dbReference type="RefSeq" id="XP_067919963.1">
    <property type="nucleotide sequence ID" value="XM_068068061.1"/>
</dbReference>
<feature type="compositionally biased region" description="Low complexity" evidence="1">
    <location>
        <begin position="89"/>
        <end position="98"/>
    </location>
</feature>
<protein>
    <submittedName>
        <fullName evidence="2">Uncharacterized protein</fullName>
    </submittedName>
</protein>
<feature type="region of interest" description="Disordered" evidence="1">
    <location>
        <begin position="299"/>
        <end position="418"/>
    </location>
</feature>
<gene>
    <name evidence="2" type="ORF">CSUI_007918</name>
</gene>
<sequence>MHRRSRVSLKPTTSVRKRADEGDKKETVEQDERLKYPLGELEALEKEDMQKKKKYREKRGGGGEEEGFLIIWTASEGPDETEEIGQMYSSSSSSSSLSLEREDEEEFRGKWHKERKNRKKKMKKKASLPPTSWLYRCLLSSSSPSSSSPSSSLSSSSPSSSLSSSPSSSPLSIMLSSSSSETYKSPRRSGVFLLPPTDLTCLLLSYPSPHRRHVNSSSSSFLSSSSSLHSSMALQQNNQISSMKEAKKTSSLRKISIQARDVYLLSEDEVCVVSDTRERGEEEALLFLLIHFHENERKGERPQNVSTCLDTSSGKLARERSSSFSSPPSLCDLHHGSSSPSIPHLEACRRTRKEETGDEEKKPRDIVTIHTRLLHGFLGGGGQSRLRKKGKEEEEEAKEEKEEEEQDDSFDMKSQAGDLLIAANPHTRKAAVSSLQYGRFSFLLLKDDVHKERMR</sequence>
<feature type="compositionally biased region" description="Basic residues" evidence="1">
    <location>
        <begin position="110"/>
        <end position="126"/>
    </location>
</feature>
<evidence type="ECO:0000313" key="3">
    <source>
        <dbReference type="Proteomes" id="UP000221165"/>
    </source>
</evidence>
<dbReference type="GeneID" id="94431272"/>
<dbReference type="EMBL" id="MIGC01004295">
    <property type="protein sequence ID" value="PHJ18255.1"/>
    <property type="molecule type" value="Genomic_DNA"/>
</dbReference>